<dbReference type="PRINTS" id="PR00081">
    <property type="entry name" value="GDHRDH"/>
</dbReference>
<name>A0AAD3NCG5_LATJO</name>
<evidence type="ECO:0000256" key="3">
    <source>
        <dbReference type="ARBA" id="ARBA00022989"/>
    </source>
</evidence>
<evidence type="ECO:0000256" key="6">
    <source>
        <dbReference type="SAM" id="Phobius"/>
    </source>
</evidence>
<feature type="region of interest" description="Disordered" evidence="5">
    <location>
        <begin position="378"/>
        <end position="397"/>
    </location>
</feature>
<keyword evidence="8" id="KW-1185">Reference proteome</keyword>
<dbReference type="GO" id="GO:0032588">
    <property type="term" value="C:trans-Golgi network membrane"/>
    <property type="evidence" value="ECO:0007669"/>
    <property type="project" value="TreeGrafter"/>
</dbReference>
<dbReference type="InterPro" id="IPR002347">
    <property type="entry name" value="SDR_fam"/>
</dbReference>
<gene>
    <name evidence="7" type="ORF">AKAME5_002001700</name>
</gene>
<feature type="region of interest" description="Disordered" evidence="5">
    <location>
        <begin position="330"/>
        <end position="358"/>
    </location>
</feature>
<feature type="transmembrane region" description="Helical" evidence="6">
    <location>
        <begin position="451"/>
        <end position="475"/>
    </location>
</feature>
<evidence type="ECO:0000256" key="1">
    <source>
        <dbReference type="ARBA" id="ARBA00004370"/>
    </source>
</evidence>
<dbReference type="EMBL" id="BRZM01000146">
    <property type="protein sequence ID" value="GLD68704.1"/>
    <property type="molecule type" value="Genomic_DNA"/>
</dbReference>
<evidence type="ECO:0000256" key="2">
    <source>
        <dbReference type="ARBA" id="ARBA00022692"/>
    </source>
</evidence>
<evidence type="ECO:0000256" key="4">
    <source>
        <dbReference type="ARBA" id="ARBA00023136"/>
    </source>
</evidence>
<dbReference type="SUPFAM" id="SSF51735">
    <property type="entry name" value="NAD(P)-binding Rossmann-fold domains"/>
    <property type="match status" value="1"/>
</dbReference>
<dbReference type="Gene3D" id="3.40.50.720">
    <property type="entry name" value="NAD(P)-binding Rossmann-like Domain"/>
    <property type="match status" value="1"/>
</dbReference>
<proteinExistence type="predicted"/>
<feature type="transmembrane region" description="Helical" evidence="6">
    <location>
        <begin position="546"/>
        <end position="563"/>
    </location>
</feature>
<dbReference type="Gene3D" id="1.20.120.550">
    <property type="entry name" value="Membrane associated eicosanoid/glutathione metabolism-like domain"/>
    <property type="match status" value="1"/>
</dbReference>
<feature type="transmembrane region" description="Helical" evidence="6">
    <location>
        <begin position="597"/>
        <end position="618"/>
    </location>
</feature>
<dbReference type="InterPro" id="IPR001129">
    <property type="entry name" value="Membr-assoc_MAPEG"/>
</dbReference>
<evidence type="ECO:0000313" key="7">
    <source>
        <dbReference type="EMBL" id="GLD68704.1"/>
    </source>
</evidence>
<organism evidence="7 8">
    <name type="scientific">Lates japonicus</name>
    <name type="common">Japanese lates</name>
    <dbReference type="NCBI Taxonomy" id="270547"/>
    <lineage>
        <taxon>Eukaryota</taxon>
        <taxon>Metazoa</taxon>
        <taxon>Chordata</taxon>
        <taxon>Craniata</taxon>
        <taxon>Vertebrata</taxon>
        <taxon>Euteleostomi</taxon>
        <taxon>Actinopterygii</taxon>
        <taxon>Neopterygii</taxon>
        <taxon>Teleostei</taxon>
        <taxon>Neoteleostei</taxon>
        <taxon>Acanthomorphata</taxon>
        <taxon>Carangaria</taxon>
        <taxon>Carangaria incertae sedis</taxon>
        <taxon>Centropomidae</taxon>
        <taxon>Lates</taxon>
    </lineage>
</organism>
<sequence>MAVFVKGARVFRPGATLFHKSWFHGSGVLQSGPPQAEFFPPAEGVMLPTGTFSNRVAFITGGGTGLGRAMTTTLSQLGAQCIIASRKLDVLQQTAEEISSQTGNKVHAVQCDVRDPQAVSRCVDQMESLTGLPDVIINNAAGNFVCPSERLSANAWKSITDIVLNGTAFVTLELGQRLIQNQKGASFLAITTIYAESGSGFVVPSASAKAGVEALYKSLAAEWGRYGHRFNIIQPGPIKTKGAFSRLDPTGAFEKGMLDRIPTGRLGKPAEIANLAAYMSSDFATWMSGTVIRFDGGEYVLMAGEFNELRKVTADQWKITVMLTAAEEEEETRIISTDGRRGNSSTKMEDGGGTKMTQTEGEDEAVMSAMMEPSTLQWPEDRQTGGQTGGQTASPRESEAFWEMESEKSPFLCPRGGPQDYNQHGYQYEWPEDTPPARCGRGCPSRDILKVGVSLVTSALFFPFLVWGGFVFLPFDAPLLDGAPLRLVYTLRCSVFAASPIVLGWLVLGITRLRAGAFRPLFDEEVKEVELHEVTVHRRFVSDSTSLFLIYFLQLGIMAMYLSQEHLKLVPLLTIVFAFGRLVYWVAAAFGSSVRGFGFGLSFLPSFAMMIANIYFIFTVEAAGSIFSLPPSEEVLAPPAGRQRFWG</sequence>
<dbReference type="InterPro" id="IPR036291">
    <property type="entry name" value="NAD(P)-bd_dom_sf"/>
</dbReference>
<dbReference type="Pfam" id="PF13561">
    <property type="entry name" value="adh_short_C2"/>
    <property type="match status" value="1"/>
</dbReference>
<protein>
    <submittedName>
        <fullName evidence="7">2,4-dienoyl-CoA reductase, mitochondrial</fullName>
    </submittedName>
</protein>
<keyword evidence="2 6" id="KW-0812">Transmembrane</keyword>
<accession>A0AAD3NCG5</accession>
<evidence type="ECO:0000256" key="5">
    <source>
        <dbReference type="SAM" id="MobiDB-lite"/>
    </source>
</evidence>
<evidence type="ECO:0000313" key="8">
    <source>
        <dbReference type="Proteomes" id="UP001279410"/>
    </source>
</evidence>
<feature type="transmembrane region" description="Helical" evidence="6">
    <location>
        <begin position="487"/>
        <end position="510"/>
    </location>
</feature>
<feature type="transmembrane region" description="Helical" evidence="6">
    <location>
        <begin position="569"/>
        <end position="590"/>
    </location>
</feature>
<dbReference type="InterPro" id="IPR023352">
    <property type="entry name" value="MAPEG-like_dom_sf"/>
</dbReference>
<dbReference type="Pfam" id="PF01124">
    <property type="entry name" value="MAPEG"/>
    <property type="match status" value="1"/>
</dbReference>
<dbReference type="PANTHER" id="PTHR31004:SF4">
    <property type="entry name" value="TRANSMEMBRANE PROTEIN 79"/>
    <property type="match status" value="1"/>
</dbReference>
<comment type="caution">
    <text evidence="7">The sequence shown here is derived from an EMBL/GenBank/DDBJ whole genome shotgun (WGS) entry which is preliminary data.</text>
</comment>
<dbReference type="GO" id="GO:0005765">
    <property type="term" value="C:lysosomal membrane"/>
    <property type="evidence" value="ECO:0007669"/>
    <property type="project" value="TreeGrafter"/>
</dbReference>
<dbReference type="CDD" id="cd05369">
    <property type="entry name" value="TER_DECR_SDR_a"/>
    <property type="match status" value="1"/>
</dbReference>
<reference evidence="7" key="1">
    <citation type="submission" date="2022-08" db="EMBL/GenBank/DDBJ databases">
        <title>Genome sequencing of akame (Lates japonicus).</title>
        <authorList>
            <person name="Hashiguchi Y."/>
            <person name="Takahashi H."/>
        </authorList>
    </citation>
    <scope>NUCLEOTIDE SEQUENCE</scope>
    <source>
        <strain evidence="7">Kochi</strain>
    </source>
</reference>
<dbReference type="GO" id="GO:0045055">
    <property type="term" value="P:regulated exocytosis"/>
    <property type="evidence" value="ECO:0007669"/>
    <property type="project" value="TreeGrafter"/>
</dbReference>
<keyword evidence="4 6" id="KW-0472">Membrane</keyword>
<dbReference type="Proteomes" id="UP001279410">
    <property type="component" value="Unassembled WGS sequence"/>
</dbReference>
<comment type="subcellular location">
    <subcellularLocation>
        <location evidence="1">Membrane</location>
    </subcellularLocation>
</comment>
<dbReference type="AlphaFoldDB" id="A0AAD3NCG5"/>
<keyword evidence="3 6" id="KW-1133">Transmembrane helix</keyword>
<dbReference type="PANTHER" id="PTHR31004">
    <property type="entry name" value="TRANSMEMBRANE PROTEIN 79"/>
    <property type="match status" value="1"/>
</dbReference>